<accession>A0A8C3RXU7</accession>
<dbReference type="SUPFAM" id="SSF109640">
    <property type="entry name" value="KRAB domain (Kruppel-associated box)"/>
    <property type="match status" value="1"/>
</dbReference>
<dbReference type="InterPro" id="IPR050169">
    <property type="entry name" value="Krueppel_C2H2_ZnF"/>
</dbReference>
<dbReference type="Pfam" id="PF01352">
    <property type="entry name" value="KRAB"/>
    <property type="match status" value="1"/>
</dbReference>
<reference evidence="2" key="1">
    <citation type="submission" date="2025-08" db="UniProtKB">
        <authorList>
            <consortium name="Ensembl"/>
        </authorList>
    </citation>
    <scope>IDENTIFICATION</scope>
</reference>
<reference evidence="2" key="2">
    <citation type="submission" date="2025-09" db="UniProtKB">
        <authorList>
            <consortium name="Ensembl"/>
        </authorList>
    </citation>
    <scope>IDENTIFICATION</scope>
</reference>
<dbReference type="SMART" id="SM00349">
    <property type="entry name" value="KRAB"/>
    <property type="match status" value="1"/>
</dbReference>
<dbReference type="PANTHER" id="PTHR23232:SF133">
    <property type="entry name" value="RIKEN CDNA 1700020N01 GENE"/>
    <property type="match status" value="1"/>
</dbReference>
<dbReference type="Gene3D" id="6.10.140.140">
    <property type="match status" value="1"/>
</dbReference>
<dbReference type="InterPro" id="IPR036051">
    <property type="entry name" value="KRAB_dom_sf"/>
</dbReference>
<dbReference type="AlphaFoldDB" id="A0A8C3RXU7"/>
<dbReference type="PROSITE" id="PS50805">
    <property type="entry name" value="KRAB"/>
    <property type="match status" value="1"/>
</dbReference>
<dbReference type="InterPro" id="IPR001909">
    <property type="entry name" value="KRAB"/>
</dbReference>
<dbReference type="GO" id="GO:0006355">
    <property type="term" value="P:regulation of DNA-templated transcription"/>
    <property type="evidence" value="ECO:0007669"/>
    <property type="project" value="InterPro"/>
</dbReference>
<feature type="domain" description="KRAB" evidence="1">
    <location>
        <begin position="11"/>
        <end position="78"/>
    </location>
</feature>
<name>A0A8C3RXU7_CHESE</name>
<dbReference type="PANTHER" id="PTHR23232">
    <property type="entry name" value="KRAB DOMAIN C2H2 ZINC FINGER"/>
    <property type="match status" value="1"/>
</dbReference>
<evidence type="ECO:0000313" key="2">
    <source>
        <dbReference type="Ensembl" id="ENSCSRP00000005840.1"/>
    </source>
</evidence>
<sequence length="78" mass="8845">MALDQGPIALVSFEDVAVYFSPEEWAALAEWQRELYREVMMENYELFASLGEDQALLESVKGPGRCRSGMKSTPRETL</sequence>
<proteinExistence type="predicted"/>
<protein>
    <recommendedName>
        <fullName evidence="1">KRAB domain-containing protein</fullName>
    </recommendedName>
</protein>
<dbReference type="Proteomes" id="UP000694403">
    <property type="component" value="Unplaced"/>
</dbReference>
<keyword evidence="3" id="KW-1185">Reference proteome</keyword>
<evidence type="ECO:0000259" key="1">
    <source>
        <dbReference type="PROSITE" id="PS50805"/>
    </source>
</evidence>
<organism evidence="2 3">
    <name type="scientific">Chelydra serpentina</name>
    <name type="common">Snapping turtle</name>
    <name type="synonym">Testudo serpentina</name>
    <dbReference type="NCBI Taxonomy" id="8475"/>
    <lineage>
        <taxon>Eukaryota</taxon>
        <taxon>Metazoa</taxon>
        <taxon>Chordata</taxon>
        <taxon>Craniata</taxon>
        <taxon>Vertebrata</taxon>
        <taxon>Euteleostomi</taxon>
        <taxon>Archelosauria</taxon>
        <taxon>Testudinata</taxon>
        <taxon>Testudines</taxon>
        <taxon>Cryptodira</taxon>
        <taxon>Durocryptodira</taxon>
        <taxon>Americhelydia</taxon>
        <taxon>Chelydroidea</taxon>
        <taxon>Chelydridae</taxon>
        <taxon>Chelydra</taxon>
    </lineage>
</organism>
<dbReference type="Ensembl" id="ENSCSRT00000006030.1">
    <property type="protein sequence ID" value="ENSCSRP00000005840.1"/>
    <property type="gene ID" value="ENSCSRG00000004397.1"/>
</dbReference>
<dbReference type="CDD" id="cd07765">
    <property type="entry name" value="KRAB_A-box"/>
    <property type="match status" value="1"/>
</dbReference>
<evidence type="ECO:0000313" key="3">
    <source>
        <dbReference type="Proteomes" id="UP000694403"/>
    </source>
</evidence>